<dbReference type="Pfam" id="PF00593">
    <property type="entry name" value="TonB_dep_Rec_b-barrel"/>
    <property type="match status" value="1"/>
</dbReference>
<sequence length="1183" mass="132459">MHLHNNHNLRRAAIAVTAMMSCASLWADITVSISAIPLKRAMKEIEKVSDLHFLYKSDLPGLNRHVTLSVKDASNKATLDKLFEGSNLRYKIEHNNAVVVYHESQPVSLEELMTDSSAQTIDITGVVSDASDEPLIGATVKVKGSSIAVATDINGRFSIKGVRKDADIEVSYIGYEPKELTVSHAGQYDIILHEGATALDEVVVVGYGQQKKVNLTGAVTVVKAKDINGRPTGNAATALQGADPSLNLKMGSGGPDASASINIRGVTSINGGSPLILVDGVEMNLARINANDIESVSILKDASAAAVYGAKASAGVILVTTKSGQEDAAPKISFDLKAGWMQSTVSTDFISSGYWSTYINDLFMNQQKGVDYTTYDEYDYAELWMRLDQKTESAERPWAIPTADNHYRYYANNDWYDHYYRKSRPMQDYNISITGGSKRINYYISGRAYIHDGNLKVQNDEFKSYSMRAKLDIKITDWLKYSFNTSFFESTYERSGSSDLNDFFYRSGNHALSSFPSTNPDGTSLWDISGIITRGTAKVGDGYNALMNYGKHKNKDQNREYLVKNQLTVTPIKDLSIVADYSYLFRSLNREMRRVNVPYSNTIGTINWITGSDDSMCWDMFTRGMTQNITQTINAYATYNPTFGENHITVTGGFNGEIYRHLYFKGERQDLMSPDLSTLNIATGEVKDFKDEIQNSVTYGYFARINYDYAGRYLLELSGRYDGSSRFSSNHRWGFFPSASLGWRFTEEKFMKDMSNWWNSGKIRLSVGTLGNQQVGYYDYIQKLTTNQLMDDITFDGTTYVNYASVSAPPASDLTWEKVTTYNAGIDLSFLNSRLNLTGDIFIRDTKDMLTSGSQLPAVYGASVPKANCADLRTRGFEIGLAWNDDFHLLGSNFHYSIGAGIGDARSKITKFDNPGRLLSKHYAGEEIGEIWGYEIDGLFQTNEEALEYMSKVDGSTYVYSDYYSFGPDSWRGVRAGDPRVVDRNGDGQITPGDNTVDNPGDRKIIGNTTPRYNYNIRGSVEWKGIDISVFFQGVGKCDWYPGNEARSFWGPYCRPYNAYIPEGFLENVWSEDNRDAYFPRPCAYAAYGSKNPMGNANTRYLQDVSYLRLKNLTIGYTLPVLRHTFRELRVYFSGENLFYWSPFKKYCKTIDPETATNSGKKSNDALTYGFSKSLTLGVNIVF</sequence>
<dbReference type="InterPro" id="IPR023997">
    <property type="entry name" value="TonB-dep_OMP_SusC/RagA_CS"/>
</dbReference>
<dbReference type="InterPro" id="IPR011662">
    <property type="entry name" value="Secretin/TonB_short_N"/>
</dbReference>
<evidence type="ECO:0000256" key="4">
    <source>
        <dbReference type="ARBA" id="ARBA00022496"/>
    </source>
</evidence>
<dbReference type="InterPro" id="IPR012910">
    <property type="entry name" value="Plug_dom"/>
</dbReference>
<dbReference type="Gene3D" id="2.170.130.10">
    <property type="entry name" value="TonB-dependent receptor, plug domain"/>
    <property type="match status" value="1"/>
</dbReference>
<dbReference type="RefSeq" id="WP_135993516.1">
    <property type="nucleotide sequence ID" value="NZ_CAOSYS010000065.1"/>
</dbReference>
<evidence type="ECO:0000256" key="2">
    <source>
        <dbReference type="ARBA" id="ARBA00022448"/>
    </source>
</evidence>
<comment type="subcellular location">
    <subcellularLocation>
        <location evidence="1 10">Cell outer membrane</location>
        <topology evidence="1 10">Multi-pass membrane protein</topology>
    </subcellularLocation>
</comment>
<evidence type="ECO:0000256" key="11">
    <source>
        <dbReference type="RuleBase" id="RU003357"/>
    </source>
</evidence>
<dbReference type="GO" id="GO:0009279">
    <property type="term" value="C:cell outer membrane"/>
    <property type="evidence" value="ECO:0007669"/>
    <property type="project" value="UniProtKB-SubCell"/>
</dbReference>
<dbReference type="Gene3D" id="2.60.40.1120">
    <property type="entry name" value="Carboxypeptidase-like, regulatory domain"/>
    <property type="match status" value="1"/>
</dbReference>
<accession>A0A4S2FUA5</accession>
<dbReference type="EMBL" id="SRYD01000038">
    <property type="protein sequence ID" value="TGY72812.1"/>
    <property type="molecule type" value="Genomic_DNA"/>
</dbReference>
<dbReference type="AlphaFoldDB" id="A0A4S2FUA5"/>
<dbReference type="Pfam" id="PF07715">
    <property type="entry name" value="Plug"/>
    <property type="match status" value="1"/>
</dbReference>
<dbReference type="InterPro" id="IPR039426">
    <property type="entry name" value="TonB-dep_rcpt-like"/>
</dbReference>
<evidence type="ECO:0000256" key="10">
    <source>
        <dbReference type="PROSITE-ProRule" id="PRU01360"/>
    </source>
</evidence>
<feature type="domain" description="Secretin/TonB short N-terminal" evidence="13">
    <location>
        <begin position="51"/>
        <end position="103"/>
    </location>
</feature>
<dbReference type="InterPro" id="IPR000531">
    <property type="entry name" value="Beta-barrel_TonB"/>
</dbReference>
<comment type="caution">
    <text evidence="14">The sequence shown here is derived from an EMBL/GenBank/DDBJ whole genome shotgun (WGS) entry which is preliminary data.</text>
</comment>
<dbReference type="InterPro" id="IPR023996">
    <property type="entry name" value="TonB-dep_OMP_SusC/RagA"/>
</dbReference>
<dbReference type="SUPFAM" id="SSF49464">
    <property type="entry name" value="Carboxypeptidase regulatory domain-like"/>
    <property type="match status" value="1"/>
</dbReference>
<protein>
    <submittedName>
        <fullName evidence="14">SusC/RagA family TonB-linked outer membrane protein</fullName>
    </submittedName>
</protein>
<proteinExistence type="inferred from homology"/>
<dbReference type="NCBIfam" id="TIGR04057">
    <property type="entry name" value="SusC_RagA_signa"/>
    <property type="match status" value="1"/>
</dbReference>
<evidence type="ECO:0000256" key="5">
    <source>
        <dbReference type="ARBA" id="ARBA00022692"/>
    </source>
</evidence>
<dbReference type="InterPro" id="IPR037066">
    <property type="entry name" value="Plug_dom_sf"/>
</dbReference>
<evidence type="ECO:0000313" key="14">
    <source>
        <dbReference type="EMBL" id="TGY72812.1"/>
    </source>
</evidence>
<dbReference type="GO" id="GO:0006826">
    <property type="term" value="P:iron ion transport"/>
    <property type="evidence" value="ECO:0007669"/>
    <property type="project" value="UniProtKB-KW"/>
</dbReference>
<gene>
    <name evidence="14" type="ORF">E5333_09870</name>
</gene>
<keyword evidence="7 11" id="KW-0798">TonB box</keyword>
<evidence type="ECO:0000256" key="9">
    <source>
        <dbReference type="ARBA" id="ARBA00023237"/>
    </source>
</evidence>
<comment type="similarity">
    <text evidence="10 11">Belongs to the TonB-dependent receptor family.</text>
</comment>
<keyword evidence="2 10" id="KW-0813">Transport</keyword>
<keyword evidence="6" id="KW-0408">Iron</keyword>
<evidence type="ECO:0000256" key="8">
    <source>
        <dbReference type="ARBA" id="ARBA00023136"/>
    </source>
</evidence>
<dbReference type="InterPro" id="IPR008969">
    <property type="entry name" value="CarboxyPept-like_regulatory"/>
</dbReference>
<dbReference type="SMART" id="SM00965">
    <property type="entry name" value="STN"/>
    <property type="match status" value="1"/>
</dbReference>
<feature type="signal peptide" evidence="12">
    <location>
        <begin position="1"/>
        <end position="27"/>
    </location>
</feature>
<dbReference type="Gene3D" id="2.40.170.20">
    <property type="entry name" value="TonB-dependent receptor, beta-barrel domain"/>
    <property type="match status" value="1"/>
</dbReference>
<dbReference type="SUPFAM" id="SSF56935">
    <property type="entry name" value="Porins"/>
    <property type="match status" value="1"/>
</dbReference>
<dbReference type="NCBIfam" id="TIGR04056">
    <property type="entry name" value="OMP_RagA_SusC"/>
    <property type="match status" value="1"/>
</dbReference>
<dbReference type="Proteomes" id="UP000306630">
    <property type="component" value="Unassembled WGS sequence"/>
</dbReference>
<dbReference type="Pfam" id="PF13715">
    <property type="entry name" value="CarbopepD_reg_2"/>
    <property type="match status" value="1"/>
</dbReference>
<feature type="chain" id="PRO_5020720334" evidence="12">
    <location>
        <begin position="28"/>
        <end position="1183"/>
    </location>
</feature>
<evidence type="ECO:0000256" key="6">
    <source>
        <dbReference type="ARBA" id="ARBA00023004"/>
    </source>
</evidence>
<evidence type="ECO:0000256" key="1">
    <source>
        <dbReference type="ARBA" id="ARBA00004571"/>
    </source>
</evidence>
<keyword evidence="3 10" id="KW-1134">Transmembrane beta strand</keyword>
<keyword evidence="12" id="KW-0732">Signal</keyword>
<evidence type="ECO:0000256" key="12">
    <source>
        <dbReference type="SAM" id="SignalP"/>
    </source>
</evidence>
<keyword evidence="4" id="KW-0410">Iron transport</keyword>
<evidence type="ECO:0000256" key="7">
    <source>
        <dbReference type="ARBA" id="ARBA00023077"/>
    </source>
</evidence>
<dbReference type="InterPro" id="IPR036942">
    <property type="entry name" value="Beta-barrel_TonB_sf"/>
</dbReference>
<evidence type="ECO:0000259" key="13">
    <source>
        <dbReference type="SMART" id="SM00965"/>
    </source>
</evidence>
<keyword evidence="4" id="KW-0406">Ion transport</keyword>
<name>A0A4S2FUA5_9BACT</name>
<keyword evidence="8 10" id="KW-0472">Membrane</keyword>
<reference evidence="14 15" key="1">
    <citation type="submission" date="2019-04" db="EMBL/GenBank/DDBJ databases">
        <title>Microbes associate with the intestines of laboratory mice.</title>
        <authorList>
            <person name="Navarre W."/>
            <person name="Wong E."/>
            <person name="Huang K."/>
            <person name="Tropini C."/>
            <person name="Ng K."/>
            <person name="Yu B."/>
        </authorList>
    </citation>
    <scope>NUCLEOTIDE SEQUENCE [LARGE SCALE GENOMIC DNA]</scope>
    <source>
        <strain evidence="14 15">NM06_A21</strain>
    </source>
</reference>
<keyword evidence="5 10" id="KW-0812">Transmembrane</keyword>
<organism evidence="14 15">
    <name type="scientific">Muribaculum intestinale</name>
    <dbReference type="NCBI Taxonomy" id="1796646"/>
    <lineage>
        <taxon>Bacteria</taxon>
        <taxon>Pseudomonadati</taxon>
        <taxon>Bacteroidota</taxon>
        <taxon>Bacteroidia</taxon>
        <taxon>Bacteroidales</taxon>
        <taxon>Muribaculaceae</taxon>
        <taxon>Muribaculum</taxon>
    </lineage>
</organism>
<dbReference type="Gene3D" id="3.55.50.30">
    <property type="match status" value="1"/>
</dbReference>
<keyword evidence="9 10" id="KW-0998">Cell outer membrane</keyword>
<dbReference type="PROSITE" id="PS52016">
    <property type="entry name" value="TONB_DEPENDENT_REC_3"/>
    <property type="match status" value="1"/>
</dbReference>
<evidence type="ECO:0000256" key="3">
    <source>
        <dbReference type="ARBA" id="ARBA00022452"/>
    </source>
</evidence>
<evidence type="ECO:0000313" key="15">
    <source>
        <dbReference type="Proteomes" id="UP000306630"/>
    </source>
</evidence>